<dbReference type="RefSeq" id="WP_197740519.1">
    <property type="nucleotide sequence ID" value="NZ_AP021875.1"/>
</dbReference>
<reference evidence="1 2" key="1">
    <citation type="submission" date="2019-11" db="EMBL/GenBank/DDBJ databases">
        <title>Comparative genomics of hydrocarbon-degrading Desulfosarcina strains.</title>
        <authorList>
            <person name="Watanabe M."/>
            <person name="Kojima H."/>
            <person name="Fukui M."/>
        </authorList>
    </citation>
    <scope>NUCLEOTIDE SEQUENCE [LARGE SCALE GENOMIC DNA]</scope>
    <source>
        <strain evidence="1 2">PP31</strain>
    </source>
</reference>
<accession>A0A5K7Z4N5</accession>
<sequence length="354" mass="40001">MKTEQIAVFPMVEAFQEPCSQSHEPKGLGQTDSKGRCSLMIHNDAGEACTATSSLIVSASRKTDIPAHYSDWFMERLRRGHLMVNFPIKRYISFARTRLIVFWTKNPLPLMRHLDEIDAKGLNYYFQFTLNDYEQEGLEPNVPPLAERIDTFKKISDRIGKEKVIWRFDPLILTDTIDRERLIGKICSLMQALAGHTEKMVFSFLHPATHKKAERKLEKAGINAKSFSDDEKAYVAWHIAEMAAENGIQAAACAEAMDLAPMGIIRNKCIDDGLIRRLFSHDHELMAFVNDGNGLSDKGQRPLCGCIPSIDIGTYDTCRHYCRYCYANVSETAVENKLKRISPTGELLVPPVAD</sequence>
<dbReference type="KEGG" id="dwd:DSCW_19780"/>
<gene>
    <name evidence="1" type="ORF">DSCW_19780</name>
</gene>
<dbReference type="EMBL" id="AP021875">
    <property type="protein sequence ID" value="BBO74561.1"/>
    <property type="molecule type" value="Genomic_DNA"/>
</dbReference>
<name>A0A5K7Z4N5_9BACT</name>
<protein>
    <recommendedName>
        <fullName evidence="3">DUF1848 domain-containing protein</fullName>
    </recommendedName>
</protein>
<dbReference type="Proteomes" id="UP000427769">
    <property type="component" value="Chromosome"/>
</dbReference>
<dbReference type="Pfam" id="PF08902">
    <property type="entry name" value="DUF1848"/>
    <property type="match status" value="1"/>
</dbReference>
<evidence type="ECO:0000313" key="2">
    <source>
        <dbReference type="Proteomes" id="UP000427769"/>
    </source>
</evidence>
<dbReference type="InterPro" id="IPR014998">
    <property type="entry name" value="DUF1848"/>
</dbReference>
<keyword evidence="2" id="KW-1185">Reference proteome</keyword>
<proteinExistence type="predicted"/>
<evidence type="ECO:0000313" key="1">
    <source>
        <dbReference type="EMBL" id="BBO74561.1"/>
    </source>
</evidence>
<dbReference type="AlphaFoldDB" id="A0A5K7Z4N5"/>
<evidence type="ECO:0008006" key="3">
    <source>
        <dbReference type="Google" id="ProtNLM"/>
    </source>
</evidence>
<dbReference type="Gene3D" id="3.80.30.30">
    <property type="match status" value="1"/>
</dbReference>
<organism evidence="1 2">
    <name type="scientific">Desulfosarcina widdelii</name>
    <dbReference type="NCBI Taxonomy" id="947919"/>
    <lineage>
        <taxon>Bacteria</taxon>
        <taxon>Pseudomonadati</taxon>
        <taxon>Thermodesulfobacteriota</taxon>
        <taxon>Desulfobacteria</taxon>
        <taxon>Desulfobacterales</taxon>
        <taxon>Desulfosarcinaceae</taxon>
        <taxon>Desulfosarcina</taxon>
    </lineage>
</organism>